<dbReference type="Gene3D" id="3.40.50.1820">
    <property type="entry name" value="alpha/beta hydrolase"/>
    <property type="match status" value="1"/>
</dbReference>
<dbReference type="InterPro" id="IPR050261">
    <property type="entry name" value="FrsA_esterase"/>
</dbReference>
<keyword evidence="4" id="KW-1185">Reference proteome</keyword>
<dbReference type="Gene3D" id="1.20.1440.110">
    <property type="entry name" value="acylaminoacyl peptidase"/>
    <property type="match status" value="1"/>
</dbReference>
<accession>A0ABT6ZTM9</accession>
<dbReference type="InterPro" id="IPR000073">
    <property type="entry name" value="AB_hydrolase_1"/>
</dbReference>
<feature type="domain" description="AB hydrolase-1" evidence="2">
    <location>
        <begin position="153"/>
        <end position="354"/>
    </location>
</feature>
<evidence type="ECO:0000313" key="3">
    <source>
        <dbReference type="EMBL" id="MDJ1132159.1"/>
    </source>
</evidence>
<dbReference type="GO" id="GO:0016787">
    <property type="term" value="F:hydrolase activity"/>
    <property type="evidence" value="ECO:0007669"/>
    <property type="project" value="UniProtKB-KW"/>
</dbReference>
<proteinExistence type="inferred from homology"/>
<gene>
    <name evidence="3" type="ORF">NMN56_009390</name>
</gene>
<dbReference type="SUPFAM" id="SSF53474">
    <property type="entry name" value="alpha/beta-Hydrolases"/>
    <property type="match status" value="1"/>
</dbReference>
<evidence type="ECO:0000259" key="2">
    <source>
        <dbReference type="Pfam" id="PF12697"/>
    </source>
</evidence>
<dbReference type="RefSeq" id="WP_274042473.1">
    <property type="nucleotide sequence ID" value="NZ_JANCPR020000007.1"/>
</dbReference>
<comment type="caution">
    <text evidence="3">The sequence shown here is derived from an EMBL/GenBank/DDBJ whole genome shotgun (WGS) entry which is preliminary data.</text>
</comment>
<dbReference type="EMBL" id="JANCPR020000007">
    <property type="protein sequence ID" value="MDJ1132159.1"/>
    <property type="molecule type" value="Genomic_DNA"/>
</dbReference>
<dbReference type="Proteomes" id="UP001214441">
    <property type="component" value="Unassembled WGS sequence"/>
</dbReference>
<dbReference type="Pfam" id="PF12697">
    <property type="entry name" value="Abhydrolase_6"/>
    <property type="match status" value="1"/>
</dbReference>
<reference evidence="3 4" key="1">
    <citation type="submission" date="2023-05" db="EMBL/GenBank/DDBJ databases">
        <title>Streptantibioticus silvisoli sp. nov., acidotolerant actinomycetes 1 from pine litter.</title>
        <authorList>
            <person name="Swiecimska M."/>
            <person name="Golinska P."/>
            <person name="Sangal V."/>
            <person name="Wachnowicz B."/>
            <person name="Goodfellow M."/>
        </authorList>
    </citation>
    <scope>NUCLEOTIDE SEQUENCE [LARGE SCALE GENOMIC DNA]</scope>
    <source>
        <strain evidence="3 4">DSM 42109</strain>
    </source>
</reference>
<dbReference type="PANTHER" id="PTHR22946:SF12">
    <property type="entry name" value="CONIDIAL PIGMENT BIOSYNTHESIS PROTEIN AYG1 (AFU_ORTHOLOGUE AFUA_2G17550)"/>
    <property type="match status" value="1"/>
</dbReference>
<dbReference type="PANTHER" id="PTHR22946">
    <property type="entry name" value="DIENELACTONE HYDROLASE DOMAIN-CONTAINING PROTEIN-RELATED"/>
    <property type="match status" value="1"/>
</dbReference>
<name>A0ABT6ZTM9_9ACTN</name>
<keyword evidence="3" id="KW-0378">Hydrolase</keyword>
<evidence type="ECO:0000256" key="1">
    <source>
        <dbReference type="ARBA" id="ARBA00038115"/>
    </source>
</evidence>
<organism evidence="3 4">
    <name type="scientific">Streptomyces iconiensis</name>
    <dbReference type="NCBI Taxonomy" id="1384038"/>
    <lineage>
        <taxon>Bacteria</taxon>
        <taxon>Bacillati</taxon>
        <taxon>Actinomycetota</taxon>
        <taxon>Actinomycetes</taxon>
        <taxon>Kitasatosporales</taxon>
        <taxon>Streptomycetaceae</taxon>
        <taxon>Streptomyces</taxon>
    </lineage>
</organism>
<evidence type="ECO:0000313" key="4">
    <source>
        <dbReference type="Proteomes" id="UP001214441"/>
    </source>
</evidence>
<dbReference type="InterPro" id="IPR029058">
    <property type="entry name" value="AB_hydrolase_fold"/>
</dbReference>
<sequence length="413" mass="45018">MEPVFFPDDPQFWFETLRTFGHITYGGADFGETVVTTQRIKAGDYDSWHDEWLATADRVADEGRTALTHGHRISARDAFLRASNYYRNAEFFLHGDATDPRILHAYDASVACFREAAGLFTPPIEPIAIPYENTTLPGYLYRVDDSGTPRPTVVMFNGFDGSAEEMHFVGAAAAVERGYNVLSFDGPGQPGTRHHQGLLFRPDWESVVGPVLDHALTLPEVDPARIALLGNSMGGVLAPRAAAFDHRVAALIAFDGIYDLGTITTSPVPGDRAEAERRLRADHDPELDAVLEEAMAASPMVRWAMQQGMYVMGAESPRAFGAAYLDYHVREGIAEKITCPTLVCAGADDGFFAGQPELLYAHLNCPKKLLEFTAEQGAAAHCQAGAQRLAFARVYDWLDETMGAAASAGSVRS</sequence>
<protein>
    <submittedName>
        <fullName evidence="3">Alpha/beta fold hydrolase</fullName>
    </submittedName>
</protein>
<comment type="similarity">
    <text evidence="1">Belongs to the AB hydrolase superfamily. FUS2 hydrolase family.</text>
</comment>